<dbReference type="Proteomes" id="UP000823883">
    <property type="component" value="Unassembled WGS sequence"/>
</dbReference>
<organism evidence="2 3">
    <name type="scientific">Candidatus Lachnoclostridium pullistercoris</name>
    <dbReference type="NCBI Taxonomy" id="2838632"/>
    <lineage>
        <taxon>Bacteria</taxon>
        <taxon>Bacillati</taxon>
        <taxon>Bacillota</taxon>
        <taxon>Clostridia</taxon>
        <taxon>Lachnospirales</taxon>
        <taxon>Lachnospiraceae</taxon>
    </lineage>
</organism>
<dbReference type="Pfam" id="PF14393">
    <property type="entry name" value="DUF4422"/>
    <property type="match status" value="1"/>
</dbReference>
<comment type="caution">
    <text evidence="2">The sequence shown here is derived from an EMBL/GenBank/DDBJ whole genome shotgun (WGS) entry which is preliminary data.</text>
</comment>
<name>A0A9D2PD85_9FIRM</name>
<evidence type="ECO:0000313" key="2">
    <source>
        <dbReference type="EMBL" id="HJC48625.1"/>
    </source>
</evidence>
<accession>A0A9D2PD85</accession>
<reference evidence="2" key="2">
    <citation type="submission" date="2021-04" db="EMBL/GenBank/DDBJ databases">
        <authorList>
            <person name="Gilroy R."/>
        </authorList>
    </citation>
    <scope>NUCLEOTIDE SEQUENCE</scope>
    <source>
        <strain evidence="2">CHK183-5548</strain>
    </source>
</reference>
<reference evidence="2" key="1">
    <citation type="journal article" date="2021" name="PeerJ">
        <title>Extensive microbial diversity within the chicken gut microbiome revealed by metagenomics and culture.</title>
        <authorList>
            <person name="Gilroy R."/>
            <person name="Ravi A."/>
            <person name="Getino M."/>
            <person name="Pursley I."/>
            <person name="Horton D.L."/>
            <person name="Alikhan N.F."/>
            <person name="Baker D."/>
            <person name="Gharbi K."/>
            <person name="Hall N."/>
            <person name="Watson M."/>
            <person name="Adriaenssens E.M."/>
            <person name="Foster-Nyarko E."/>
            <person name="Jarju S."/>
            <person name="Secka A."/>
            <person name="Antonio M."/>
            <person name="Oren A."/>
            <person name="Chaudhuri R.R."/>
            <person name="La Ragione R."/>
            <person name="Hildebrand F."/>
            <person name="Pallen M.J."/>
        </authorList>
    </citation>
    <scope>NUCLEOTIDE SEQUENCE</scope>
    <source>
        <strain evidence="2">CHK183-5548</strain>
    </source>
</reference>
<dbReference type="EMBL" id="DWWL01000074">
    <property type="protein sequence ID" value="HJC48625.1"/>
    <property type="molecule type" value="Genomic_DNA"/>
</dbReference>
<evidence type="ECO:0000259" key="1">
    <source>
        <dbReference type="Pfam" id="PF14393"/>
    </source>
</evidence>
<dbReference type="AlphaFoldDB" id="A0A9D2PD85"/>
<feature type="domain" description="DUF4422" evidence="1">
    <location>
        <begin position="7"/>
        <end position="242"/>
    </location>
</feature>
<evidence type="ECO:0000313" key="3">
    <source>
        <dbReference type="Proteomes" id="UP000823883"/>
    </source>
</evidence>
<proteinExistence type="predicted"/>
<gene>
    <name evidence="2" type="ORF">IAA04_11285</name>
</gene>
<sequence length="310" mass="36722">MEDKIGIFVACHKWTKIAKNSLLIPIQVGAALTEERYPGMICDNTGDNISEKNKEYCELTAQYWVWKNADYYDYYGFFHYRRYLSFKEVIPVGENGIVLKKKIRPYEELDSIPEDLAKYGLDAELMEQAIPDYDLITVLREKLDVTVYQQFCQYHPKENLDVLLDIVEKRTPEYALAAHEYMGSKNIYYMNMYIMKRDLFHVYMSWLFGILNEYENVKGTQNLEPRIMGYLAERLFGIFYTYQRSKGYECAEVPYLKFYDTGEGGDIRNIRVFRLGSSKYEIKVDMRKINKLFPAGSRRRLLLRSFLLKK</sequence>
<dbReference type="InterPro" id="IPR025536">
    <property type="entry name" value="DUF4422"/>
</dbReference>
<protein>
    <submittedName>
        <fullName evidence="2">DUF4422 domain-containing protein</fullName>
    </submittedName>
</protein>